<dbReference type="Proteomes" id="UP000178943">
    <property type="component" value="Unassembled WGS sequence"/>
</dbReference>
<accession>A0A1F5VN79</accession>
<dbReference type="GO" id="GO:0005829">
    <property type="term" value="C:cytosol"/>
    <property type="evidence" value="ECO:0007669"/>
    <property type="project" value="TreeGrafter"/>
</dbReference>
<dbReference type="PANTHER" id="PTHR43384">
    <property type="entry name" value="SEPTUM SITE-DETERMINING PROTEIN MIND HOMOLOG, CHLOROPLASTIC-RELATED"/>
    <property type="match status" value="1"/>
</dbReference>
<dbReference type="Gene3D" id="3.40.50.300">
    <property type="entry name" value="P-loop containing nucleotide triphosphate hydrolases"/>
    <property type="match status" value="1"/>
</dbReference>
<dbReference type="STRING" id="1817863.A2Y62_17895"/>
<keyword evidence="3" id="KW-0812">Transmembrane</keyword>
<dbReference type="GO" id="GO:0016887">
    <property type="term" value="F:ATP hydrolysis activity"/>
    <property type="evidence" value="ECO:0007669"/>
    <property type="project" value="TreeGrafter"/>
</dbReference>
<evidence type="ECO:0000313" key="5">
    <source>
        <dbReference type="EMBL" id="OGF64857.1"/>
    </source>
</evidence>
<reference evidence="5 6" key="1">
    <citation type="journal article" date="2016" name="Nat. Commun.">
        <title>Thousands of microbial genomes shed light on interconnected biogeochemical processes in an aquifer system.</title>
        <authorList>
            <person name="Anantharaman K."/>
            <person name="Brown C.T."/>
            <person name="Hug L.A."/>
            <person name="Sharon I."/>
            <person name="Castelle C.J."/>
            <person name="Probst A.J."/>
            <person name="Thomas B.C."/>
            <person name="Singh A."/>
            <person name="Wilkins M.J."/>
            <person name="Karaoz U."/>
            <person name="Brodie E.L."/>
            <person name="Williams K.H."/>
            <person name="Hubbard S.S."/>
            <person name="Banfield J.F."/>
        </authorList>
    </citation>
    <scope>NUCLEOTIDE SEQUENCE [LARGE SCALE GENOMIC DNA]</scope>
</reference>
<dbReference type="SUPFAM" id="SSF52540">
    <property type="entry name" value="P-loop containing nucleoside triphosphate hydrolases"/>
    <property type="match status" value="1"/>
</dbReference>
<comment type="caution">
    <text evidence="5">The sequence shown here is derived from an EMBL/GenBank/DDBJ whole genome shotgun (WGS) entry which is preliminary data.</text>
</comment>
<keyword evidence="3" id="KW-1133">Transmembrane helix</keyword>
<dbReference type="InterPro" id="IPR027417">
    <property type="entry name" value="P-loop_NTPase"/>
</dbReference>
<dbReference type="GO" id="GO:0005524">
    <property type="term" value="F:ATP binding"/>
    <property type="evidence" value="ECO:0007669"/>
    <property type="project" value="UniProtKB-KW"/>
</dbReference>
<keyword evidence="3" id="KW-0472">Membrane</keyword>
<dbReference type="AlphaFoldDB" id="A0A1F5VN79"/>
<sequence length="415" mass="47841">MSRIISISSGKGGVGKTTFALNYALSLAKHGKTILIDLDMGTSSIRNHLDADIPFDLYHFFKKDATLEQCINQLPEHYDPAHIYDDFTYIASPRGFFEDIVNLGYAQKLKLITAINKLDVDYIILDLKAGLDYRVLDFLPRANTGIVIFTPMVPSAVFAAAEIVVALVIRRLRRLFARNSPIYKNYSPKYFQLFKELLNRIEDVYDSSLENFDDFLSQLKEAIGPGPITHYVETVLHSFRAYYILNQFNGLDQTIDKVVKPLSETIRKRVSMYVQLINLGWIVYDDLILESSTKKIPALLMKKEPVKKKDYADDPFKRLELIRKAFLTKQIRHTKLLDLPPASPKKKKIADESKIDPFLNAQLEMLVTMYNESDREQDFRKNFEYITRHSLYIMKNCPYYSFGDKTLSLATPEIE</sequence>
<keyword evidence="1" id="KW-0547">Nucleotide-binding</keyword>
<feature type="domain" description="AAA" evidence="4">
    <location>
        <begin position="3"/>
        <end position="147"/>
    </location>
</feature>
<proteinExistence type="predicted"/>
<dbReference type="InterPro" id="IPR050625">
    <property type="entry name" value="ParA/MinD_ATPase"/>
</dbReference>
<dbReference type="InterPro" id="IPR025669">
    <property type="entry name" value="AAA_dom"/>
</dbReference>
<organism evidence="5 6">
    <name type="scientific">Candidatus Fischerbacteria bacterium RBG_13_37_8</name>
    <dbReference type="NCBI Taxonomy" id="1817863"/>
    <lineage>
        <taxon>Bacteria</taxon>
        <taxon>Candidatus Fischeribacteriota</taxon>
    </lineage>
</organism>
<evidence type="ECO:0000256" key="3">
    <source>
        <dbReference type="SAM" id="Phobius"/>
    </source>
</evidence>
<dbReference type="EMBL" id="MFGW01000128">
    <property type="protein sequence ID" value="OGF64857.1"/>
    <property type="molecule type" value="Genomic_DNA"/>
</dbReference>
<name>A0A1F5VN79_9BACT</name>
<keyword evidence="2" id="KW-0067">ATP-binding</keyword>
<gene>
    <name evidence="5" type="ORF">A2Y62_17895</name>
</gene>
<dbReference type="Pfam" id="PF13614">
    <property type="entry name" value="AAA_31"/>
    <property type="match status" value="1"/>
</dbReference>
<evidence type="ECO:0000256" key="1">
    <source>
        <dbReference type="ARBA" id="ARBA00022741"/>
    </source>
</evidence>
<protein>
    <recommendedName>
        <fullName evidence="4">AAA domain-containing protein</fullName>
    </recommendedName>
</protein>
<evidence type="ECO:0000256" key="2">
    <source>
        <dbReference type="ARBA" id="ARBA00022840"/>
    </source>
</evidence>
<feature type="transmembrane region" description="Helical" evidence="3">
    <location>
        <begin position="146"/>
        <end position="169"/>
    </location>
</feature>
<evidence type="ECO:0000259" key="4">
    <source>
        <dbReference type="Pfam" id="PF13614"/>
    </source>
</evidence>
<dbReference type="GO" id="GO:0051782">
    <property type="term" value="P:negative regulation of cell division"/>
    <property type="evidence" value="ECO:0007669"/>
    <property type="project" value="TreeGrafter"/>
</dbReference>
<evidence type="ECO:0000313" key="6">
    <source>
        <dbReference type="Proteomes" id="UP000178943"/>
    </source>
</evidence>
<dbReference type="PANTHER" id="PTHR43384:SF4">
    <property type="entry name" value="CELLULOSE BIOSYNTHESIS PROTEIN BCSQ-RELATED"/>
    <property type="match status" value="1"/>
</dbReference>
<dbReference type="GO" id="GO:0009898">
    <property type="term" value="C:cytoplasmic side of plasma membrane"/>
    <property type="evidence" value="ECO:0007669"/>
    <property type="project" value="TreeGrafter"/>
</dbReference>